<proteinExistence type="predicted"/>
<dbReference type="RefSeq" id="WP_344060144.1">
    <property type="nucleotide sequence ID" value="NZ_BAAAOH010000001.1"/>
</dbReference>
<name>A0ABP5DQL0_9MICO</name>
<dbReference type="Pfam" id="PF04230">
    <property type="entry name" value="PS_pyruv_trans"/>
    <property type="match status" value="1"/>
</dbReference>
<evidence type="ECO:0000313" key="3">
    <source>
        <dbReference type="Proteomes" id="UP001500326"/>
    </source>
</evidence>
<protein>
    <submittedName>
        <fullName evidence="2">Polysaccharide pyruvyl transferase family protein</fullName>
    </submittedName>
</protein>
<keyword evidence="3" id="KW-1185">Reference proteome</keyword>
<dbReference type="PANTHER" id="PTHR36836">
    <property type="entry name" value="COLANIC ACID BIOSYNTHESIS PROTEIN WCAK"/>
    <property type="match status" value="1"/>
</dbReference>
<dbReference type="Proteomes" id="UP001500326">
    <property type="component" value="Unassembled WGS sequence"/>
</dbReference>
<dbReference type="GO" id="GO:0016740">
    <property type="term" value="F:transferase activity"/>
    <property type="evidence" value="ECO:0007669"/>
    <property type="project" value="UniProtKB-KW"/>
</dbReference>
<dbReference type="EMBL" id="BAAAOH010000001">
    <property type="protein sequence ID" value="GAA1982701.1"/>
    <property type="molecule type" value="Genomic_DNA"/>
</dbReference>
<feature type="domain" description="Polysaccharide pyruvyl transferase" evidence="1">
    <location>
        <begin position="49"/>
        <end position="336"/>
    </location>
</feature>
<accession>A0ABP5DQL0</accession>
<evidence type="ECO:0000259" key="1">
    <source>
        <dbReference type="Pfam" id="PF04230"/>
    </source>
</evidence>
<comment type="caution">
    <text evidence="2">The sequence shown here is derived from an EMBL/GenBank/DDBJ whole genome shotgun (WGS) entry which is preliminary data.</text>
</comment>
<reference evidence="3" key="1">
    <citation type="journal article" date="2019" name="Int. J. Syst. Evol. Microbiol.">
        <title>The Global Catalogue of Microorganisms (GCM) 10K type strain sequencing project: providing services to taxonomists for standard genome sequencing and annotation.</title>
        <authorList>
            <consortium name="The Broad Institute Genomics Platform"/>
            <consortium name="The Broad Institute Genome Sequencing Center for Infectious Disease"/>
            <person name="Wu L."/>
            <person name="Ma J."/>
        </authorList>
    </citation>
    <scope>NUCLEOTIDE SEQUENCE [LARGE SCALE GENOMIC DNA]</scope>
    <source>
        <strain evidence="3">JCM 14902</strain>
    </source>
</reference>
<organism evidence="2 3">
    <name type="scientific">Microbacterium pumilum</name>
    <dbReference type="NCBI Taxonomy" id="344165"/>
    <lineage>
        <taxon>Bacteria</taxon>
        <taxon>Bacillati</taxon>
        <taxon>Actinomycetota</taxon>
        <taxon>Actinomycetes</taxon>
        <taxon>Micrococcales</taxon>
        <taxon>Microbacteriaceae</taxon>
        <taxon>Microbacterium</taxon>
    </lineage>
</organism>
<dbReference type="InterPro" id="IPR007345">
    <property type="entry name" value="Polysacch_pyruvyl_Trfase"/>
</dbReference>
<evidence type="ECO:0000313" key="2">
    <source>
        <dbReference type="EMBL" id="GAA1982701.1"/>
    </source>
</evidence>
<sequence length="412" mass="43189">MASIKQTLRRSLLATGIEVSRDTRLLAAQIGVVTEPRHHVLIAPPGGGNIGDQAMVEAFLENTDGDVVIVTSGEGSIDIPDIHAARATTRAMPGVLYRSRRAHRAALVELAGVLRHARSISVVGADIMDGAYVPRASVSRAMVASAAALCGIDSRVLGFSWPDAPFGAARSALARAARNGAAILPRDPVSFERLARDGISPDRQVTDLVFSATTVDSALVEELALSGPFAIVNISGHIGRRVDLVPDYVRVVRFLRDRGLAVVILPHVVTPSADDRIPSARLRAEFGSDDVHLVDRVPTPAEVRGLTARAVVTVTGRMHLAIMTLLHGTPAVTLATQGKVEGLMAMLGTPELCVSPVAGVSTLIVDVLDSVLPDASPTRKAIAAALPVVVERSAGNFVGLRDRVVSPAKVGG</sequence>
<keyword evidence="2" id="KW-0808">Transferase</keyword>
<gene>
    <name evidence="2" type="ORF">GCM10009777_15600</name>
</gene>
<dbReference type="PANTHER" id="PTHR36836:SF1">
    <property type="entry name" value="COLANIC ACID BIOSYNTHESIS PROTEIN WCAK"/>
    <property type="match status" value="1"/>
</dbReference>